<keyword evidence="7" id="KW-0460">Magnesium</keyword>
<evidence type="ECO:0000259" key="9">
    <source>
        <dbReference type="PROSITE" id="PS50011"/>
    </source>
</evidence>
<reference evidence="10" key="1">
    <citation type="submission" date="2022-03" db="EMBL/GenBank/DDBJ databases">
        <authorList>
            <person name="Tunstrom K."/>
        </authorList>
    </citation>
    <scope>NUCLEOTIDE SEQUENCE</scope>
</reference>
<dbReference type="InterPro" id="IPR057380">
    <property type="entry name" value="UBA_SIK1/2/3"/>
</dbReference>
<dbReference type="GO" id="GO:0046872">
    <property type="term" value="F:metal ion binding"/>
    <property type="evidence" value="ECO:0007669"/>
    <property type="project" value="UniProtKB-KW"/>
</dbReference>
<evidence type="ECO:0000256" key="6">
    <source>
        <dbReference type="ARBA" id="ARBA00022840"/>
    </source>
</evidence>
<dbReference type="InterPro" id="IPR000719">
    <property type="entry name" value="Prot_kinase_dom"/>
</dbReference>
<dbReference type="PROSITE" id="PS00108">
    <property type="entry name" value="PROTEIN_KINASE_ST"/>
    <property type="match status" value="1"/>
</dbReference>
<dbReference type="AlphaFoldDB" id="A0AAU9UVL5"/>
<dbReference type="PANTHER" id="PTHR24346">
    <property type="entry name" value="MAP/MICROTUBULE AFFINITY-REGULATING KINASE"/>
    <property type="match status" value="1"/>
</dbReference>
<dbReference type="GO" id="GO:0035556">
    <property type="term" value="P:intracellular signal transduction"/>
    <property type="evidence" value="ECO:0007669"/>
    <property type="project" value="TreeGrafter"/>
</dbReference>
<feature type="compositionally biased region" description="Low complexity" evidence="8">
    <location>
        <begin position="551"/>
        <end position="560"/>
    </location>
</feature>
<keyword evidence="3" id="KW-0597">Phosphoprotein</keyword>
<dbReference type="GO" id="GO:0050321">
    <property type="term" value="F:tau-protein kinase activity"/>
    <property type="evidence" value="ECO:0007669"/>
    <property type="project" value="TreeGrafter"/>
</dbReference>
<feature type="region of interest" description="Disordered" evidence="8">
    <location>
        <begin position="462"/>
        <end position="577"/>
    </location>
</feature>
<evidence type="ECO:0000256" key="4">
    <source>
        <dbReference type="ARBA" id="ARBA00022723"/>
    </source>
</evidence>
<evidence type="ECO:0000256" key="7">
    <source>
        <dbReference type="ARBA" id="ARBA00022842"/>
    </source>
</evidence>
<feature type="compositionally biased region" description="Basic and acidic residues" evidence="8">
    <location>
        <begin position="380"/>
        <end position="389"/>
    </location>
</feature>
<keyword evidence="5" id="KW-0547">Nucleotide-binding</keyword>
<name>A0AAU9UVL5_EUPED</name>
<evidence type="ECO:0000256" key="2">
    <source>
        <dbReference type="ARBA" id="ARBA00006234"/>
    </source>
</evidence>
<evidence type="ECO:0000313" key="10">
    <source>
        <dbReference type="EMBL" id="CAH2101634.1"/>
    </source>
</evidence>
<proteinExistence type="inferred from homology"/>
<dbReference type="FunFam" id="1.10.510.10:FF:000156">
    <property type="entry name" value="Serine/threonine-protein kinase SIK3 homolog"/>
    <property type="match status" value="1"/>
</dbReference>
<dbReference type="CDD" id="cd14338">
    <property type="entry name" value="UBA_SIK"/>
    <property type="match status" value="1"/>
</dbReference>
<gene>
    <name evidence="10" type="ORF">EEDITHA_LOCUS16368</name>
</gene>
<dbReference type="InterPro" id="IPR008271">
    <property type="entry name" value="Ser/Thr_kinase_AS"/>
</dbReference>
<evidence type="ECO:0000256" key="3">
    <source>
        <dbReference type="ARBA" id="ARBA00022553"/>
    </source>
</evidence>
<dbReference type="GO" id="GO:0000226">
    <property type="term" value="P:microtubule cytoskeleton organization"/>
    <property type="evidence" value="ECO:0007669"/>
    <property type="project" value="TreeGrafter"/>
</dbReference>
<keyword evidence="11" id="KW-1185">Reference proteome</keyword>
<dbReference type="GO" id="GO:0005737">
    <property type="term" value="C:cytoplasm"/>
    <property type="evidence" value="ECO:0007669"/>
    <property type="project" value="TreeGrafter"/>
</dbReference>
<dbReference type="Gene3D" id="1.10.510.10">
    <property type="entry name" value="Transferase(Phosphotransferase) domain 1"/>
    <property type="match status" value="1"/>
</dbReference>
<organism evidence="10 11">
    <name type="scientific">Euphydryas editha</name>
    <name type="common">Edith's checkerspot</name>
    <dbReference type="NCBI Taxonomy" id="104508"/>
    <lineage>
        <taxon>Eukaryota</taxon>
        <taxon>Metazoa</taxon>
        <taxon>Ecdysozoa</taxon>
        <taxon>Arthropoda</taxon>
        <taxon>Hexapoda</taxon>
        <taxon>Insecta</taxon>
        <taxon>Pterygota</taxon>
        <taxon>Neoptera</taxon>
        <taxon>Endopterygota</taxon>
        <taxon>Lepidoptera</taxon>
        <taxon>Glossata</taxon>
        <taxon>Ditrysia</taxon>
        <taxon>Papilionoidea</taxon>
        <taxon>Nymphalidae</taxon>
        <taxon>Nymphalinae</taxon>
        <taxon>Euphydryas</taxon>
    </lineage>
</organism>
<dbReference type="PANTHER" id="PTHR24346:SF42">
    <property type="entry name" value="SERINE_THREONINE-PROTEIN KINASE SIK3"/>
    <property type="match status" value="1"/>
</dbReference>
<dbReference type="Pfam" id="PF00069">
    <property type="entry name" value="Pkinase"/>
    <property type="match status" value="1"/>
</dbReference>
<dbReference type="PROSITE" id="PS50011">
    <property type="entry name" value="PROTEIN_KINASE_DOM"/>
    <property type="match status" value="1"/>
</dbReference>
<dbReference type="GO" id="GO:0005524">
    <property type="term" value="F:ATP binding"/>
    <property type="evidence" value="ECO:0007669"/>
    <property type="project" value="UniProtKB-KW"/>
</dbReference>
<dbReference type="EMBL" id="CAKOGL010000024">
    <property type="protein sequence ID" value="CAH2101634.1"/>
    <property type="molecule type" value="Genomic_DNA"/>
</dbReference>
<comment type="similarity">
    <text evidence="2">Belongs to the protein kinase superfamily. CAMK Ser/Thr protein kinase family. SNF1 subfamily.</text>
</comment>
<evidence type="ECO:0000313" key="11">
    <source>
        <dbReference type="Proteomes" id="UP001153954"/>
    </source>
</evidence>
<comment type="cofactor">
    <cofactor evidence="1">
        <name>Mg(2+)</name>
        <dbReference type="ChEBI" id="CHEBI:18420"/>
    </cofactor>
</comment>
<feature type="region of interest" description="Disordered" evidence="8">
    <location>
        <begin position="305"/>
        <end position="414"/>
    </location>
</feature>
<dbReference type="SMART" id="SM00220">
    <property type="entry name" value="S_TKc"/>
    <property type="match status" value="1"/>
</dbReference>
<evidence type="ECO:0000256" key="1">
    <source>
        <dbReference type="ARBA" id="ARBA00001946"/>
    </source>
</evidence>
<accession>A0AAU9UVL5</accession>
<evidence type="ECO:0000256" key="5">
    <source>
        <dbReference type="ARBA" id="ARBA00022741"/>
    </source>
</evidence>
<keyword evidence="6" id="KW-0067">ATP-binding</keyword>
<feature type="compositionally biased region" description="Low complexity" evidence="8">
    <location>
        <begin position="470"/>
        <end position="479"/>
    </location>
</feature>
<comment type="caution">
    <text evidence="10">The sequence shown here is derived from an EMBL/GenBank/DDBJ whole genome shotgun (WGS) entry which is preliminary data.</text>
</comment>
<dbReference type="InterPro" id="IPR011009">
    <property type="entry name" value="Kinase-like_dom_sf"/>
</dbReference>
<feature type="compositionally biased region" description="Basic and acidic residues" evidence="8">
    <location>
        <begin position="305"/>
        <end position="316"/>
    </location>
</feature>
<feature type="domain" description="Protein kinase" evidence="9">
    <location>
        <begin position="1"/>
        <end position="228"/>
    </location>
</feature>
<evidence type="ECO:0000256" key="8">
    <source>
        <dbReference type="SAM" id="MobiDB-lite"/>
    </source>
</evidence>
<dbReference type="Pfam" id="PF23312">
    <property type="entry name" value="UBA_SIK3"/>
    <property type="match status" value="1"/>
</dbReference>
<dbReference type="SUPFAM" id="SSF56112">
    <property type="entry name" value="Protein kinase-like (PK-like)"/>
    <property type="match status" value="1"/>
</dbReference>
<sequence>MLVAIKIIDKSRLDEDNLKKTFREIAIMKRLRHPHVVRLYQVMESTHTLYLVTEYAPNGEIFDHLVSKGRMPESEAARAFAQMVAAVGYCHANGVVHRDLKAENLLLDKDMNIKLADFGFSNEYTAGSPLSTWCGSPPYAAPELFEGRHYDGPKADIWSLGVVLYVLVCGALPFDGSTLSELRSVVLSGKFRIPYFMSQECEQLIRHMLVVEPERRLSLRGVARHRWLQAHQPGPGPGLYDASTGACACHASRAAHDAALHEAVLQRMLALPGLALQHVQQSVQEERFDHISAIYHLLMDKLQQKDDSTDMDRDSLDSTTGKPLDLTSCKISEDEKMEAEDSGSGLEGLQAPGYLTAGQGDSFEKFGSGSGASESAVAPERARAHEAPAARRHTVGPGDCRQCGPPSGPPLAQAEVSLLPNTNLAAKLPAVEHHPPRYCSVKDHHLLKPPVAMLTQASSFGRRASDGGAHVRAPDAPAAHHPHARAPAYVSDSGPPTRQTDAEQSEEQTSDTTYNNNLCRYMLNRGSSKRHTMATPEDAASSAACAPTTMAGGAASASSVRVRRSGLLTVTERPPGE</sequence>
<feature type="compositionally biased region" description="Low complexity" evidence="8">
    <location>
        <begin position="365"/>
        <end position="379"/>
    </location>
</feature>
<keyword evidence="4" id="KW-0479">Metal-binding</keyword>
<protein>
    <recommendedName>
        <fullName evidence="9">Protein kinase domain-containing protein</fullName>
    </recommendedName>
</protein>
<dbReference type="Proteomes" id="UP001153954">
    <property type="component" value="Unassembled WGS sequence"/>
</dbReference>